<proteinExistence type="predicted"/>
<gene>
    <name evidence="1" type="ORF">BKA67DRAFT_17686</name>
</gene>
<sequence>MREKPCFQALVLWVTTRVAGWRRLLRQRESFACIVVSHLGTWLCEIERVVDKSWCVICQRDGYGKITRERSWSRPSQVGRRGLMTECGRKVWGRGLCLYSQWSEGEMMEALTRTTNEERRCGQEIGLLGRQHG</sequence>
<dbReference type="Proteomes" id="UP000758603">
    <property type="component" value="Unassembled WGS sequence"/>
</dbReference>
<accession>A0A9P8UWZ9</accession>
<organism evidence="1 2">
    <name type="scientific">Truncatella angustata</name>
    <dbReference type="NCBI Taxonomy" id="152316"/>
    <lineage>
        <taxon>Eukaryota</taxon>
        <taxon>Fungi</taxon>
        <taxon>Dikarya</taxon>
        <taxon>Ascomycota</taxon>
        <taxon>Pezizomycotina</taxon>
        <taxon>Sordariomycetes</taxon>
        <taxon>Xylariomycetidae</taxon>
        <taxon>Amphisphaeriales</taxon>
        <taxon>Sporocadaceae</taxon>
        <taxon>Truncatella</taxon>
    </lineage>
</organism>
<comment type="caution">
    <text evidence="1">The sequence shown here is derived from an EMBL/GenBank/DDBJ whole genome shotgun (WGS) entry which is preliminary data.</text>
</comment>
<reference evidence="1" key="1">
    <citation type="journal article" date="2021" name="Nat. Commun.">
        <title>Genetic determinants of endophytism in the Arabidopsis root mycobiome.</title>
        <authorList>
            <person name="Mesny F."/>
            <person name="Miyauchi S."/>
            <person name="Thiergart T."/>
            <person name="Pickel B."/>
            <person name="Atanasova L."/>
            <person name="Karlsson M."/>
            <person name="Huettel B."/>
            <person name="Barry K.W."/>
            <person name="Haridas S."/>
            <person name="Chen C."/>
            <person name="Bauer D."/>
            <person name="Andreopoulos W."/>
            <person name="Pangilinan J."/>
            <person name="LaButti K."/>
            <person name="Riley R."/>
            <person name="Lipzen A."/>
            <person name="Clum A."/>
            <person name="Drula E."/>
            <person name="Henrissat B."/>
            <person name="Kohler A."/>
            <person name="Grigoriev I.V."/>
            <person name="Martin F.M."/>
            <person name="Hacquard S."/>
        </authorList>
    </citation>
    <scope>NUCLEOTIDE SEQUENCE</scope>
    <source>
        <strain evidence="1">MPI-SDFR-AT-0073</strain>
    </source>
</reference>
<dbReference type="AlphaFoldDB" id="A0A9P8UWZ9"/>
<evidence type="ECO:0000313" key="2">
    <source>
        <dbReference type="Proteomes" id="UP000758603"/>
    </source>
</evidence>
<name>A0A9P8UWZ9_9PEZI</name>
<keyword evidence="2" id="KW-1185">Reference proteome</keyword>
<dbReference type="RefSeq" id="XP_045963687.1">
    <property type="nucleotide sequence ID" value="XM_046095253.1"/>
</dbReference>
<protein>
    <submittedName>
        <fullName evidence="1">Uncharacterized protein</fullName>
    </submittedName>
</protein>
<evidence type="ECO:0000313" key="1">
    <source>
        <dbReference type="EMBL" id="KAH6659556.1"/>
    </source>
</evidence>
<dbReference type="EMBL" id="JAGPXC010000001">
    <property type="protein sequence ID" value="KAH6659556.1"/>
    <property type="molecule type" value="Genomic_DNA"/>
</dbReference>
<dbReference type="GeneID" id="70124146"/>